<dbReference type="RefSeq" id="WP_096297006.1">
    <property type="nucleotide sequence ID" value="NZ_CP023406.1"/>
</dbReference>
<dbReference type="SUPFAM" id="SSF52172">
    <property type="entry name" value="CheY-like"/>
    <property type="match status" value="1"/>
</dbReference>
<feature type="domain" description="Response regulatory" evidence="3">
    <location>
        <begin position="8"/>
        <end position="121"/>
    </location>
</feature>
<dbReference type="Proteomes" id="UP000218968">
    <property type="component" value="Chromosome"/>
</dbReference>
<dbReference type="EMBL" id="CP023406">
    <property type="protein sequence ID" value="ATD66679.1"/>
    <property type="molecule type" value="Genomic_DNA"/>
</dbReference>
<keyword evidence="1 2" id="KW-0597">Phosphoprotein</keyword>
<dbReference type="Pfam" id="PF00072">
    <property type="entry name" value="Response_reg"/>
    <property type="match status" value="1"/>
</dbReference>
<dbReference type="PANTHER" id="PTHR44591:SF3">
    <property type="entry name" value="RESPONSE REGULATORY DOMAIN-CONTAINING PROTEIN"/>
    <property type="match status" value="1"/>
</dbReference>
<evidence type="ECO:0000256" key="2">
    <source>
        <dbReference type="PROSITE-ProRule" id="PRU00169"/>
    </source>
</evidence>
<protein>
    <recommendedName>
        <fullName evidence="3">Response regulatory domain-containing protein</fullName>
    </recommendedName>
</protein>
<dbReference type="InterPro" id="IPR011006">
    <property type="entry name" value="CheY-like_superfamily"/>
</dbReference>
<sequence>MQGPAPLRVLIVDDSPDDAELTELALHDAGMDVECRRAYGEAGLADLLREFRPQLVLSDVNLPGFSGAQAMAMARTALPDVPVVFLTGSAIGVPGEELPVGDALVFKDELTLLPDIVRRLMAA</sequence>
<feature type="modified residue" description="4-aspartylphosphate" evidence="2">
    <location>
        <position position="59"/>
    </location>
</feature>
<dbReference type="KEGG" id="lum:CNR27_03790"/>
<dbReference type="GO" id="GO:0000160">
    <property type="term" value="P:phosphorelay signal transduction system"/>
    <property type="evidence" value="ECO:0007669"/>
    <property type="project" value="InterPro"/>
</dbReference>
<keyword evidence="5" id="KW-1185">Reference proteome</keyword>
<reference evidence="5" key="1">
    <citation type="submission" date="2017-09" db="EMBL/GenBank/DDBJ databases">
        <title>Luteimonas liuhanmingii sp.nov., isolated from the intestinal contents of Tibetan Plateau Pika in Yushu, Qinghai Province, China.</title>
        <authorList>
            <person name="Gui Z."/>
        </authorList>
    </citation>
    <scope>NUCLEOTIDE SEQUENCE [LARGE SCALE GENOMIC DNA]</scope>
    <source>
        <strain evidence="5">100111</strain>
    </source>
</reference>
<evidence type="ECO:0000313" key="4">
    <source>
        <dbReference type="EMBL" id="ATD66679.1"/>
    </source>
</evidence>
<evidence type="ECO:0000313" key="5">
    <source>
        <dbReference type="Proteomes" id="UP000218968"/>
    </source>
</evidence>
<dbReference type="OrthoDB" id="9776727at2"/>
<evidence type="ECO:0000256" key="1">
    <source>
        <dbReference type="ARBA" id="ARBA00022553"/>
    </source>
</evidence>
<organism evidence="4 5">
    <name type="scientific">Luteimonas chenhongjianii</name>
    <dbReference type="NCBI Taxonomy" id="2006110"/>
    <lineage>
        <taxon>Bacteria</taxon>
        <taxon>Pseudomonadati</taxon>
        <taxon>Pseudomonadota</taxon>
        <taxon>Gammaproteobacteria</taxon>
        <taxon>Lysobacterales</taxon>
        <taxon>Lysobacteraceae</taxon>
        <taxon>Luteimonas</taxon>
    </lineage>
</organism>
<gene>
    <name evidence="4" type="ORF">CNR27_03790</name>
</gene>
<evidence type="ECO:0000259" key="3">
    <source>
        <dbReference type="PROSITE" id="PS50110"/>
    </source>
</evidence>
<dbReference type="CDD" id="cd00156">
    <property type="entry name" value="REC"/>
    <property type="match status" value="1"/>
</dbReference>
<proteinExistence type="predicted"/>
<dbReference type="Gene3D" id="3.40.50.2300">
    <property type="match status" value="1"/>
</dbReference>
<dbReference type="AlphaFoldDB" id="A0A290XC49"/>
<dbReference type="PROSITE" id="PS50110">
    <property type="entry name" value="RESPONSE_REGULATORY"/>
    <property type="match status" value="1"/>
</dbReference>
<dbReference type="SMART" id="SM00448">
    <property type="entry name" value="REC"/>
    <property type="match status" value="1"/>
</dbReference>
<dbReference type="PANTHER" id="PTHR44591">
    <property type="entry name" value="STRESS RESPONSE REGULATOR PROTEIN 1"/>
    <property type="match status" value="1"/>
</dbReference>
<name>A0A290XC49_9GAMM</name>
<dbReference type="InterPro" id="IPR001789">
    <property type="entry name" value="Sig_transdc_resp-reg_receiver"/>
</dbReference>
<accession>A0A290XC49</accession>
<dbReference type="InterPro" id="IPR050595">
    <property type="entry name" value="Bact_response_regulator"/>
</dbReference>